<dbReference type="RefSeq" id="WP_045704700.1">
    <property type="nucleotide sequence ID" value="NZ_JZKH01000131.1"/>
</dbReference>
<feature type="region of interest" description="Disordered" evidence="1">
    <location>
        <begin position="1"/>
        <end position="21"/>
    </location>
</feature>
<gene>
    <name evidence="2" type="ORF">VM95_34920</name>
</gene>
<dbReference type="PATRIC" id="fig|359131.3.peg.1503"/>
<organism evidence="2 3">
    <name type="scientific">Streptomyces rubellomurinus (strain ATCC 31215)</name>
    <dbReference type="NCBI Taxonomy" id="359131"/>
    <lineage>
        <taxon>Bacteria</taxon>
        <taxon>Bacillati</taxon>
        <taxon>Actinomycetota</taxon>
        <taxon>Actinomycetes</taxon>
        <taxon>Kitasatosporales</taxon>
        <taxon>Streptomycetaceae</taxon>
        <taxon>Streptomyces</taxon>
    </lineage>
</organism>
<reference evidence="2 3" key="1">
    <citation type="submission" date="2015-02" db="EMBL/GenBank/DDBJ databases">
        <authorList>
            <person name="Ju K.-S."/>
            <person name="Doroghazi J.R."/>
            <person name="Metcalf W."/>
        </authorList>
    </citation>
    <scope>NUCLEOTIDE SEQUENCE [LARGE SCALE GENOMIC DNA]</scope>
    <source>
        <strain evidence="2 3">ATCC 31215</strain>
    </source>
</reference>
<comment type="caution">
    <text evidence="2">The sequence shown here is derived from an EMBL/GenBank/DDBJ whole genome shotgun (WGS) entry which is preliminary data.</text>
</comment>
<keyword evidence="3" id="KW-1185">Reference proteome</keyword>
<evidence type="ECO:0000313" key="2">
    <source>
        <dbReference type="EMBL" id="KJS58200.1"/>
    </source>
</evidence>
<dbReference type="EMBL" id="JZKH01000131">
    <property type="protein sequence ID" value="KJS58200.1"/>
    <property type="molecule type" value="Genomic_DNA"/>
</dbReference>
<sequence length="80" mass="8872">MALRFVAKDEKSGDHGSPTVWVDPETRDFVIQGWKIDEATTADCLADGPIPDHETVVRIPARMAKALKEALDVAELEQLR</sequence>
<name>A0A0F2T797_STRR3</name>
<accession>A0A0F2T797</accession>
<evidence type="ECO:0000313" key="3">
    <source>
        <dbReference type="Proteomes" id="UP000033699"/>
    </source>
</evidence>
<dbReference type="OrthoDB" id="3214245at2"/>
<protein>
    <submittedName>
        <fullName evidence="2">Uncharacterized protein</fullName>
    </submittedName>
</protein>
<dbReference type="Proteomes" id="UP000033699">
    <property type="component" value="Unassembled WGS sequence"/>
</dbReference>
<feature type="compositionally biased region" description="Basic and acidic residues" evidence="1">
    <location>
        <begin position="1"/>
        <end position="14"/>
    </location>
</feature>
<dbReference type="AlphaFoldDB" id="A0A0F2T797"/>
<evidence type="ECO:0000256" key="1">
    <source>
        <dbReference type="SAM" id="MobiDB-lite"/>
    </source>
</evidence>
<proteinExistence type="predicted"/>